<dbReference type="RefSeq" id="WP_115960322.1">
    <property type="nucleotide sequence ID" value="NZ_CBCRVL010000014.1"/>
</dbReference>
<keyword evidence="1" id="KW-1133">Transmembrane helix</keyword>
<evidence type="ECO:0000313" key="2">
    <source>
        <dbReference type="EMBL" id="REC66262.1"/>
    </source>
</evidence>
<keyword evidence="1" id="KW-0812">Transmembrane</keyword>
<reference evidence="2 3" key="1">
    <citation type="journal article" date="2007" name="Int. J. Syst. Evol. Microbiol.">
        <title>Chryseobacterium flavum sp. nov., isolated from polluted soil.</title>
        <authorList>
            <person name="Zhou Y."/>
            <person name="Dong J."/>
            <person name="Wang X."/>
            <person name="Huang X."/>
            <person name="Zhang K.Y."/>
            <person name="Zhang Y.Q."/>
            <person name="Guo Y.F."/>
            <person name="Lai R."/>
            <person name="Li W.J."/>
        </authorList>
    </citation>
    <scope>NUCLEOTIDE SEQUENCE [LARGE SCALE GENOMIC DNA]</scope>
    <source>
        <strain evidence="2 3">KCTC 12877</strain>
    </source>
</reference>
<protein>
    <submittedName>
        <fullName evidence="2">Uncharacterized protein</fullName>
    </submittedName>
</protein>
<name>A0A3D9CKJ3_9FLAO</name>
<gene>
    <name evidence="2" type="ORF">DRF59_12345</name>
</gene>
<organism evidence="2 3">
    <name type="scientific">Chryseobacterium flavum</name>
    <dbReference type="NCBI Taxonomy" id="415851"/>
    <lineage>
        <taxon>Bacteria</taxon>
        <taxon>Pseudomonadati</taxon>
        <taxon>Bacteroidota</taxon>
        <taxon>Flavobacteriia</taxon>
        <taxon>Flavobacteriales</taxon>
        <taxon>Weeksellaceae</taxon>
        <taxon>Chryseobacterium group</taxon>
        <taxon>Chryseobacterium</taxon>
    </lineage>
</organism>
<feature type="transmembrane region" description="Helical" evidence="1">
    <location>
        <begin position="22"/>
        <end position="52"/>
    </location>
</feature>
<dbReference type="EMBL" id="QNUE01000009">
    <property type="protein sequence ID" value="REC66262.1"/>
    <property type="molecule type" value="Genomic_DNA"/>
</dbReference>
<dbReference type="Proteomes" id="UP000256769">
    <property type="component" value="Unassembled WGS sequence"/>
</dbReference>
<sequence length="169" mass="20236">MNDTIEEVLLTEKEKRRLMTILIWRFFIFFFMIIPVLAGCSYIAFLAAISFIEGKWDLWSFIVLFMYFIFLLLANKYIFVFYKNAFRYRNITSKQIIRTNVLHIKQKYSSSMKFQFEIQTDYTTVDTSKDVIIFKDVDFFSLQEGSTIYLHILPGVKSEFLRITDDLIK</sequence>
<keyword evidence="1" id="KW-0472">Membrane</keyword>
<feature type="transmembrane region" description="Helical" evidence="1">
    <location>
        <begin position="58"/>
        <end position="79"/>
    </location>
</feature>
<proteinExistence type="predicted"/>
<accession>A0A3D9CKJ3</accession>
<evidence type="ECO:0000313" key="3">
    <source>
        <dbReference type="Proteomes" id="UP000256769"/>
    </source>
</evidence>
<keyword evidence="3" id="KW-1185">Reference proteome</keyword>
<dbReference type="AlphaFoldDB" id="A0A3D9CKJ3"/>
<evidence type="ECO:0000256" key="1">
    <source>
        <dbReference type="SAM" id="Phobius"/>
    </source>
</evidence>
<comment type="caution">
    <text evidence="2">The sequence shown here is derived from an EMBL/GenBank/DDBJ whole genome shotgun (WGS) entry which is preliminary data.</text>
</comment>